<dbReference type="EMBL" id="CAAALY010007726">
    <property type="protein sequence ID" value="VEL09980.1"/>
    <property type="molecule type" value="Genomic_DNA"/>
</dbReference>
<organism evidence="2 3">
    <name type="scientific">Protopolystoma xenopodis</name>
    <dbReference type="NCBI Taxonomy" id="117903"/>
    <lineage>
        <taxon>Eukaryota</taxon>
        <taxon>Metazoa</taxon>
        <taxon>Spiralia</taxon>
        <taxon>Lophotrochozoa</taxon>
        <taxon>Platyhelminthes</taxon>
        <taxon>Monogenea</taxon>
        <taxon>Polyopisthocotylea</taxon>
        <taxon>Polystomatidea</taxon>
        <taxon>Polystomatidae</taxon>
        <taxon>Protopolystoma</taxon>
    </lineage>
</organism>
<keyword evidence="3" id="KW-1185">Reference proteome</keyword>
<proteinExistence type="predicted"/>
<comment type="caution">
    <text evidence="2">The sequence shown here is derived from an EMBL/GenBank/DDBJ whole genome shotgun (WGS) entry which is preliminary data.</text>
</comment>
<evidence type="ECO:0000313" key="3">
    <source>
        <dbReference type="Proteomes" id="UP000784294"/>
    </source>
</evidence>
<evidence type="ECO:0000313" key="2">
    <source>
        <dbReference type="EMBL" id="VEL09980.1"/>
    </source>
</evidence>
<reference evidence="2" key="1">
    <citation type="submission" date="2018-11" db="EMBL/GenBank/DDBJ databases">
        <authorList>
            <consortium name="Pathogen Informatics"/>
        </authorList>
    </citation>
    <scope>NUCLEOTIDE SEQUENCE</scope>
</reference>
<feature type="compositionally biased region" description="Basic and acidic residues" evidence="1">
    <location>
        <begin position="68"/>
        <end position="85"/>
    </location>
</feature>
<gene>
    <name evidence="2" type="ORF">PXEA_LOCUS3420</name>
</gene>
<dbReference type="Proteomes" id="UP000784294">
    <property type="component" value="Unassembled WGS sequence"/>
</dbReference>
<dbReference type="AlphaFoldDB" id="A0A3S5CI14"/>
<protein>
    <submittedName>
        <fullName evidence="2">Uncharacterized protein</fullName>
    </submittedName>
</protein>
<sequence>MAIESCEKIGMAEMLLTVVIGFVHETLEQQSPVATELRLVMGTRHSRQTGQAVSFPFGAEEAGDLEDERGQNEHQTSRHENDKRHPTPSTGSFAHRRLEPFLRCRQHCASTSQLSAPRRRVVAHF</sequence>
<evidence type="ECO:0000256" key="1">
    <source>
        <dbReference type="SAM" id="MobiDB-lite"/>
    </source>
</evidence>
<feature type="region of interest" description="Disordered" evidence="1">
    <location>
        <begin position="46"/>
        <end position="95"/>
    </location>
</feature>
<accession>A0A3S5CI14</accession>
<name>A0A3S5CI14_9PLAT</name>